<dbReference type="PANTHER" id="PTHR22706:SF1">
    <property type="entry name" value="ASSEMBLY FACTOR FOR SPINDLE MICROTUBULES"/>
    <property type="match status" value="1"/>
</dbReference>
<dbReference type="GO" id="GO:0005516">
    <property type="term" value="F:calmodulin binding"/>
    <property type="evidence" value="ECO:0007669"/>
    <property type="project" value="UniProtKB-KW"/>
</dbReference>
<feature type="compositionally biased region" description="Low complexity" evidence="4">
    <location>
        <begin position="97"/>
        <end position="106"/>
    </location>
</feature>
<dbReference type="InterPro" id="IPR051185">
    <property type="entry name" value="ASPM"/>
</dbReference>
<feature type="compositionally biased region" description="Low complexity" evidence="4">
    <location>
        <begin position="120"/>
        <end position="135"/>
    </location>
</feature>
<keyword evidence="2" id="KW-0963">Cytoplasm</keyword>
<reference evidence="5 6" key="1">
    <citation type="submission" date="2020-01" db="EMBL/GenBank/DDBJ databases">
        <title>Aspergillus terreus IFO 6365 whole genome shotgun sequence.</title>
        <authorList>
            <person name="Kanamasa S."/>
            <person name="Takahashi H."/>
        </authorList>
    </citation>
    <scope>NUCLEOTIDE SEQUENCE [LARGE SCALE GENOMIC DNA]</scope>
    <source>
        <strain evidence="5 6">IFO 6365</strain>
    </source>
</reference>
<protein>
    <submittedName>
        <fullName evidence="5">Calmodulin-binding protein Sha1</fullName>
    </submittedName>
</protein>
<name>A0A5M3YWF8_ASPTE</name>
<dbReference type="GO" id="GO:0005737">
    <property type="term" value="C:cytoplasm"/>
    <property type="evidence" value="ECO:0007669"/>
    <property type="project" value="UniProtKB-SubCell"/>
</dbReference>
<evidence type="ECO:0000256" key="2">
    <source>
        <dbReference type="ARBA" id="ARBA00022490"/>
    </source>
</evidence>
<dbReference type="VEuPathDB" id="FungiDB:ATEG_02599"/>
<evidence type="ECO:0000256" key="3">
    <source>
        <dbReference type="ARBA" id="ARBA00022860"/>
    </source>
</evidence>
<evidence type="ECO:0000313" key="5">
    <source>
        <dbReference type="EMBL" id="GFF13758.1"/>
    </source>
</evidence>
<comment type="subcellular location">
    <subcellularLocation>
        <location evidence="1">Cytoplasm</location>
    </subcellularLocation>
</comment>
<feature type="region of interest" description="Disordered" evidence="4">
    <location>
        <begin position="1"/>
        <end position="35"/>
    </location>
</feature>
<dbReference type="CDD" id="cd21223">
    <property type="entry name" value="CH_ASPM_rpt1"/>
    <property type="match status" value="1"/>
</dbReference>
<dbReference type="GO" id="GO:0000278">
    <property type="term" value="P:mitotic cell cycle"/>
    <property type="evidence" value="ECO:0007669"/>
    <property type="project" value="TreeGrafter"/>
</dbReference>
<dbReference type="AlphaFoldDB" id="A0A5M3YWF8"/>
<dbReference type="EMBL" id="BLJY01000002">
    <property type="protein sequence ID" value="GFF13758.1"/>
    <property type="molecule type" value="Genomic_DNA"/>
</dbReference>
<dbReference type="OrthoDB" id="76388at2759"/>
<feature type="region of interest" description="Disordered" evidence="4">
    <location>
        <begin position="58"/>
        <end position="172"/>
    </location>
</feature>
<dbReference type="PROSITE" id="PS50021">
    <property type="entry name" value="CH"/>
    <property type="match status" value="1"/>
</dbReference>
<dbReference type="GO" id="GO:0000922">
    <property type="term" value="C:spindle pole"/>
    <property type="evidence" value="ECO:0007669"/>
    <property type="project" value="TreeGrafter"/>
</dbReference>
<evidence type="ECO:0000313" key="6">
    <source>
        <dbReference type="Proteomes" id="UP000452235"/>
    </source>
</evidence>
<feature type="compositionally biased region" description="Basic and acidic residues" evidence="4">
    <location>
        <begin position="276"/>
        <end position="292"/>
    </location>
</feature>
<organism evidence="5 6">
    <name type="scientific">Aspergillus terreus</name>
    <dbReference type="NCBI Taxonomy" id="33178"/>
    <lineage>
        <taxon>Eukaryota</taxon>
        <taxon>Fungi</taxon>
        <taxon>Dikarya</taxon>
        <taxon>Ascomycota</taxon>
        <taxon>Pezizomycotina</taxon>
        <taxon>Eurotiomycetes</taxon>
        <taxon>Eurotiomycetidae</taxon>
        <taxon>Eurotiales</taxon>
        <taxon>Aspergillaceae</taxon>
        <taxon>Aspergillus</taxon>
        <taxon>Aspergillus subgen. Circumdati</taxon>
    </lineage>
</organism>
<accession>A0A5M3YWF8</accession>
<sequence length="1002" mass="112728">MSGLLEEVGTPCPSRLNSSRLERSRNGSDSFNSLWEDSLSSYEDTVNVDFTTEIKAPVLTGAKPKRRTKATTAFAIHDESENKPAPATGRLRKENISTSSSNRKSSLLAQPAQRFRPKVSFAPSPSSTSKSARQQDSLDRRRQSERVEPEKNKDLLMQINGNAQESQNKDVLKKDVRRNTVYIPPDDTTVASVFMGIFSPLKSDPSSYQVDETTQVNTLESRIMKKRQAKRSLAASAQRVPLQPSSKVAQEHSIHIDVAGKNGGKENIPPGIILAENKDSKVRPPKPDDMKPSCKRTAPPPRASTSKPLAAKTTNGSLQRAMDECRSNVKTRSLHTEREKERMSKKDTRPVLKAAPSLGASTMSRSLKQSRSDVALSRSTVSRSSTKLLDEYPLIFENIRDSSMYEDNWLSHQEFVITHLINDLFHRADGRISSSDPAILRHELLSIYQDASFTHLYKRVKASLLYGAMSIPKEVLSRNMRLKQDVGMKRKFLDFWLQTYDMRALRAAVETITGRQIPGFKINQDNIHGFSADPSNDNMLKRKLEHFMDTFLLQNQDMDLAEDFHEGGSDAAGRAYLRTVLRSLMIVILLDKGRMGADADIQRLFLPSSQFKSSAAALKGLARFLLPSCGDIIKALGHLDCQLSYEQQPLQEYSFAVDNLAVDMRDGVRLTRLVELLLYSPSADPDSQQPLSKRLKFPCLSRAVKLFNIQVALDALRSTPYRELADHLRAEDVVDGHREKTIALLWGLVSKWDLSGLVDLDEVRNEVDRLKQKAMSQLGYEQVKDEEWFQTQDYGPEDDAATSLKQWATILAQLRGLRTENFTTSFADGKIYESIVDEYEGYIIGQNQNHSTCKGTTATSLQTRLRALGCSAQFVIATLIAPSGSKSHIPDSDFTVGALAFLCSRLLSATKRARAATVLQRRWRRILTRRDLQRRALARDVARQCAAVVRTKDRILWAKGVILRWWRVMKARRQRRRVKTGGRTGQTAAKKLVPLRGQPHRY</sequence>
<comment type="caution">
    <text evidence="5">The sequence shown here is derived from an EMBL/GenBank/DDBJ whole genome shotgun (WGS) entry which is preliminary data.</text>
</comment>
<feature type="region of interest" description="Disordered" evidence="4">
    <location>
        <begin position="977"/>
        <end position="1002"/>
    </location>
</feature>
<feature type="region of interest" description="Disordered" evidence="4">
    <location>
        <begin position="274"/>
        <end position="349"/>
    </location>
</feature>
<dbReference type="Gene3D" id="1.10.418.10">
    <property type="entry name" value="Calponin-like domain"/>
    <property type="match status" value="1"/>
</dbReference>
<keyword evidence="3" id="KW-0112">Calmodulin-binding</keyword>
<feature type="compositionally biased region" description="Basic and acidic residues" evidence="4">
    <location>
        <begin position="136"/>
        <end position="154"/>
    </location>
</feature>
<dbReference type="GO" id="GO:0007051">
    <property type="term" value="P:spindle organization"/>
    <property type="evidence" value="ECO:0007669"/>
    <property type="project" value="TreeGrafter"/>
</dbReference>
<evidence type="ECO:0000256" key="1">
    <source>
        <dbReference type="ARBA" id="ARBA00004496"/>
    </source>
</evidence>
<proteinExistence type="predicted"/>
<keyword evidence="6" id="KW-1185">Reference proteome</keyword>
<dbReference type="InterPro" id="IPR036872">
    <property type="entry name" value="CH_dom_sf"/>
</dbReference>
<dbReference type="InterPro" id="IPR001715">
    <property type="entry name" value="CH_dom"/>
</dbReference>
<gene>
    <name evidence="5" type="ORF">ATEIFO6365_0002086900</name>
</gene>
<dbReference type="PROSITE" id="PS50096">
    <property type="entry name" value="IQ"/>
    <property type="match status" value="1"/>
</dbReference>
<feature type="compositionally biased region" description="Polar residues" evidence="4">
    <location>
        <begin position="303"/>
        <end position="318"/>
    </location>
</feature>
<dbReference type="SUPFAM" id="SSF47576">
    <property type="entry name" value="Calponin-homology domain, CH-domain"/>
    <property type="match status" value="1"/>
</dbReference>
<dbReference type="GO" id="GO:0051295">
    <property type="term" value="P:establishment of meiotic spindle localization"/>
    <property type="evidence" value="ECO:0007669"/>
    <property type="project" value="TreeGrafter"/>
</dbReference>
<dbReference type="PANTHER" id="PTHR22706">
    <property type="entry name" value="ASSEMBLY FACTOR FOR SPINDLE MICROTUBULES"/>
    <property type="match status" value="1"/>
</dbReference>
<feature type="compositionally biased region" description="Basic and acidic residues" evidence="4">
    <location>
        <begin position="334"/>
        <end position="349"/>
    </location>
</feature>
<evidence type="ECO:0000256" key="4">
    <source>
        <dbReference type="SAM" id="MobiDB-lite"/>
    </source>
</evidence>
<dbReference type="Proteomes" id="UP000452235">
    <property type="component" value="Unassembled WGS sequence"/>
</dbReference>